<evidence type="ECO:0000256" key="2">
    <source>
        <dbReference type="ARBA" id="ARBA00022840"/>
    </source>
</evidence>
<dbReference type="InterPro" id="IPR027417">
    <property type="entry name" value="P-loop_NTPase"/>
</dbReference>
<dbReference type="GO" id="GO:0005524">
    <property type="term" value="F:ATP binding"/>
    <property type="evidence" value="ECO:0007669"/>
    <property type="project" value="UniProtKB-KW"/>
</dbReference>
<evidence type="ECO:0000313" key="4">
    <source>
        <dbReference type="EMBL" id="VFK50455.1"/>
    </source>
</evidence>
<dbReference type="EMBL" id="CAADFV010000003">
    <property type="protein sequence ID" value="VFK50455.1"/>
    <property type="molecule type" value="Genomic_DNA"/>
</dbReference>
<gene>
    <name evidence="4" type="ORF">BECKTUN1418E_GA0071001_100318</name>
    <name evidence="5" type="ORF">BECKTUN1418F_GA0071002_100318</name>
</gene>
<dbReference type="AlphaFoldDB" id="A0A450Z9H1"/>
<evidence type="ECO:0000256" key="1">
    <source>
        <dbReference type="ARBA" id="ARBA00022741"/>
    </source>
</evidence>
<keyword evidence="2" id="KW-0067">ATP-binding</keyword>
<dbReference type="EMBL" id="CAADFY010000003">
    <property type="protein sequence ID" value="VFK51694.1"/>
    <property type="molecule type" value="Genomic_DNA"/>
</dbReference>
<evidence type="ECO:0000259" key="3">
    <source>
        <dbReference type="Pfam" id="PF06414"/>
    </source>
</evidence>
<accession>A0A450Z9H1</accession>
<feature type="domain" description="Zeta toxin" evidence="3">
    <location>
        <begin position="2"/>
        <end position="140"/>
    </location>
</feature>
<dbReference type="InterPro" id="IPR010488">
    <property type="entry name" value="Zeta_toxin_domain"/>
</dbReference>
<dbReference type="SUPFAM" id="SSF52540">
    <property type="entry name" value="P-loop containing nucleoside triphosphate hydrolases"/>
    <property type="match status" value="1"/>
</dbReference>
<name>A0A450Z9H1_9GAMM</name>
<sequence>MQKPRLIVVAGPNGSGKTTITDKLLRHEWMGGCVYINPDFIAQREFGNWNSPEAVIKAANKARETRENCLASMTSMAFETVFSTREKLEFVQRARAKGFFVRLFFVCTNDPSINAQRVALRVMEGGHDVPIPKIIDRYYRSITNCVEVTRLVDRAYFYDNSESDADPLLMFRVTDGIVAKTYSELAPWSKEIFNSFQRELFQITGTDLN</sequence>
<dbReference type="PANTHER" id="PTHR39206">
    <property type="entry name" value="SLL8004 PROTEIN"/>
    <property type="match status" value="1"/>
</dbReference>
<dbReference type="GO" id="GO:0016301">
    <property type="term" value="F:kinase activity"/>
    <property type="evidence" value="ECO:0007669"/>
    <property type="project" value="InterPro"/>
</dbReference>
<evidence type="ECO:0000313" key="5">
    <source>
        <dbReference type="EMBL" id="VFK51694.1"/>
    </source>
</evidence>
<reference evidence="4" key="1">
    <citation type="submission" date="2019-02" db="EMBL/GenBank/DDBJ databases">
        <authorList>
            <person name="Gruber-Vodicka R. H."/>
            <person name="Seah K. B. B."/>
        </authorList>
    </citation>
    <scope>NUCLEOTIDE SEQUENCE</scope>
    <source>
        <strain evidence="4">BECK_BY2</strain>
        <strain evidence="5">BECK_BY3</strain>
    </source>
</reference>
<protein>
    <submittedName>
        <fullName evidence="4">Predicted ABC-type ATPase</fullName>
    </submittedName>
</protein>
<dbReference type="Pfam" id="PF06414">
    <property type="entry name" value="Zeta_toxin"/>
    <property type="match status" value="1"/>
</dbReference>
<proteinExistence type="predicted"/>
<keyword evidence="1" id="KW-0547">Nucleotide-binding</keyword>
<dbReference type="Gene3D" id="3.40.50.300">
    <property type="entry name" value="P-loop containing nucleotide triphosphate hydrolases"/>
    <property type="match status" value="1"/>
</dbReference>
<organism evidence="4">
    <name type="scientific">Candidatus Kentrum sp. TUN</name>
    <dbReference type="NCBI Taxonomy" id="2126343"/>
    <lineage>
        <taxon>Bacteria</taxon>
        <taxon>Pseudomonadati</taxon>
        <taxon>Pseudomonadota</taxon>
        <taxon>Gammaproteobacteria</taxon>
        <taxon>Candidatus Kentrum</taxon>
    </lineage>
</organism>
<dbReference type="PANTHER" id="PTHR39206:SF1">
    <property type="entry name" value="SLL8004 PROTEIN"/>
    <property type="match status" value="1"/>
</dbReference>